<feature type="transmembrane region" description="Helical" evidence="1">
    <location>
        <begin position="21"/>
        <end position="41"/>
    </location>
</feature>
<dbReference type="Proteomes" id="UP000269438">
    <property type="component" value="Unassembled WGS sequence"/>
</dbReference>
<reference evidence="2 4" key="1">
    <citation type="submission" date="2018-10" db="EMBL/GenBank/DDBJ databases">
        <authorList>
            <person name="Li J."/>
        </authorList>
    </citation>
    <scope>NUCLEOTIDE SEQUENCE [LARGE SCALE GENOMIC DNA]</scope>
    <source>
        <strain evidence="2 4">JCM 11654</strain>
    </source>
</reference>
<dbReference type="Pfam" id="PF19608">
    <property type="entry name" value="DUF6113"/>
    <property type="match status" value="1"/>
</dbReference>
<evidence type="ECO:0000256" key="1">
    <source>
        <dbReference type="SAM" id="Phobius"/>
    </source>
</evidence>
<keyword evidence="1" id="KW-0812">Transmembrane</keyword>
<proteinExistence type="predicted"/>
<feature type="transmembrane region" description="Helical" evidence="1">
    <location>
        <begin position="81"/>
        <end position="98"/>
    </location>
</feature>
<evidence type="ECO:0000313" key="3">
    <source>
        <dbReference type="EMBL" id="RLP84583.1"/>
    </source>
</evidence>
<accession>A0A3L7AMU8</accession>
<keyword evidence="1" id="KW-0472">Membrane</keyword>
<evidence type="ECO:0000313" key="2">
    <source>
        <dbReference type="EMBL" id="RLP80798.1"/>
    </source>
</evidence>
<evidence type="ECO:0000313" key="4">
    <source>
        <dbReference type="Proteomes" id="UP000269438"/>
    </source>
</evidence>
<sequence length="153" mass="15748">MVTTPAYAAGPAETEPKTSRIPSMVLGFLLGALVGAIGTVAHPNTLSIAGVEIPYGLLLGLLASLALMMGMRLLYPGRGSVIATGIGLVGMIALFTLPGPGGAVLIDQSLYSLVWTLGPVLIATIVIAWPRFTAPVRRIPEQPGVPGNAEHRA</sequence>
<feature type="transmembrane region" description="Helical" evidence="1">
    <location>
        <begin position="53"/>
        <end position="74"/>
    </location>
</feature>
<keyword evidence="4" id="KW-1185">Reference proteome</keyword>
<dbReference type="AlphaFoldDB" id="A0A3L7AMU8"/>
<comment type="caution">
    <text evidence="2">The sequence shown here is derived from an EMBL/GenBank/DDBJ whole genome shotgun (WGS) entry which is preliminary data.</text>
</comment>
<gene>
    <name evidence="3" type="ORF">D9V34_00870</name>
    <name evidence="2" type="ORF">D9V34_13165</name>
</gene>
<dbReference type="EMBL" id="RCUY01000011">
    <property type="protein sequence ID" value="RLP80798.1"/>
    <property type="molecule type" value="Genomic_DNA"/>
</dbReference>
<keyword evidence="1" id="KW-1133">Transmembrane helix</keyword>
<evidence type="ECO:0008006" key="5">
    <source>
        <dbReference type="Google" id="ProtNLM"/>
    </source>
</evidence>
<dbReference type="EMBL" id="RCUY01000001">
    <property type="protein sequence ID" value="RLP84583.1"/>
    <property type="molecule type" value="Genomic_DNA"/>
</dbReference>
<feature type="transmembrane region" description="Helical" evidence="1">
    <location>
        <begin position="110"/>
        <end position="129"/>
    </location>
</feature>
<name>A0A3L7AMU8_9MICO</name>
<organism evidence="2 4">
    <name type="scientific">Mycetocola lacteus</name>
    <dbReference type="NCBI Taxonomy" id="76637"/>
    <lineage>
        <taxon>Bacteria</taxon>
        <taxon>Bacillati</taxon>
        <taxon>Actinomycetota</taxon>
        <taxon>Actinomycetes</taxon>
        <taxon>Micrococcales</taxon>
        <taxon>Microbacteriaceae</taxon>
        <taxon>Mycetocola</taxon>
    </lineage>
</organism>
<dbReference type="InterPro" id="IPR046095">
    <property type="entry name" value="DUF6113"/>
</dbReference>
<protein>
    <recommendedName>
        <fullName evidence="5">Histidinol dehydrogenase</fullName>
    </recommendedName>
</protein>